<dbReference type="VEuPathDB" id="VectorBase:ASTEI11611"/>
<accession>A0A182YT25</accession>
<reference evidence="3" key="1">
    <citation type="journal article" date="2014" name="Genome Biol.">
        <title>Genome analysis of a major urban malaria vector mosquito, Anopheles stephensi.</title>
        <authorList>
            <person name="Jiang X."/>
            <person name="Peery A."/>
            <person name="Hall A.B."/>
            <person name="Sharma A."/>
            <person name="Chen X.G."/>
            <person name="Waterhouse R.M."/>
            <person name="Komissarov A."/>
            <person name="Riehle M.M."/>
            <person name="Shouche Y."/>
            <person name="Sharakhova M.V."/>
            <person name="Lawson D."/>
            <person name="Pakpour N."/>
            <person name="Arensburger P."/>
            <person name="Davidson V.L."/>
            <person name="Eiglmeier K."/>
            <person name="Emrich S."/>
            <person name="George P."/>
            <person name="Kennedy R.C."/>
            <person name="Mane S.P."/>
            <person name="Maslen G."/>
            <person name="Oringanje C."/>
            <person name="Qi Y."/>
            <person name="Settlage R."/>
            <person name="Tojo M."/>
            <person name="Tubio J.M."/>
            <person name="Unger M.F."/>
            <person name="Wang B."/>
            <person name="Vernick K.D."/>
            <person name="Ribeiro J.M."/>
            <person name="James A.A."/>
            <person name="Michel K."/>
            <person name="Riehle M.A."/>
            <person name="Luckhart S."/>
            <person name="Sharakhov I.V."/>
            <person name="Tu Z."/>
        </authorList>
    </citation>
    <scope>NUCLEOTIDE SEQUENCE [LARGE SCALE GENOMIC DNA]</scope>
    <source>
        <strain evidence="3">Indian</strain>
    </source>
</reference>
<keyword evidence="3" id="KW-1185">Reference proteome</keyword>
<evidence type="ECO:0000313" key="2">
    <source>
        <dbReference type="EnsemblMetazoa" id="ASTEI11611-PA"/>
    </source>
</evidence>
<reference evidence="2" key="2">
    <citation type="submission" date="2020-05" db="UniProtKB">
        <authorList>
            <consortium name="EnsemblMetazoa"/>
        </authorList>
    </citation>
    <scope>IDENTIFICATION</scope>
    <source>
        <strain evidence="2">Indian</strain>
    </source>
</reference>
<dbReference type="Proteomes" id="UP000076408">
    <property type="component" value="Unassembled WGS sequence"/>
</dbReference>
<feature type="region of interest" description="Disordered" evidence="1">
    <location>
        <begin position="35"/>
        <end position="55"/>
    </location>
</feature>
<proteinExistence type="predicted"/>
<sequence>MTQVEAILNSRPLFAISTDTTDPEVITPGHFLQHQSQATTPSHGIDYPGGNTCSS</sequence>
<dbReference type="AlphaFoldDB" id="A0A182YT25"/>
<organism evidence="2 3">
    <name type="scientific">Anopheles stephensi</name>
    <name type="common">Indo-Pakistan malaria mosquito</name>
    <dbReference type="NCBI Taxonomy" id="30069"/>
    <lineage>
        <taxon>Eukaryota</taxon>
        <taxon>Metazoa</taxon>
        <taxon>Ecdysozoa</taxon>
        <taxon>Arthropoda</taxon>
        <taxon>Hexapoda</taxon>
        <taxon>Insecta</taxon>
        <taxon>Pterygota</taxon>
        <taxon>Neoptera</taxon>
        <taxon>Endopterygota</taxon>
        <taxon>Diptera</taxon>
        <taxon>Nematocera</taxon>
        <taxon>Culicoidea</taxon>
        <taxon>Culicidae</taxon>
        <taxon>Anophelinae</taxon>
        <taxon>Anopheles</taxon>
    </lineage>
</organism>
<name>A0A182YT25_ANOST</name>
<protein>
    <submittedName>
        <fullName evidence="2">Uncharacterized protein</fullName>
    </submittedName>
</protein>
<evidence type="ECO:0000256" key="1">
    <source>
        <dbReference type="SAM" id="MobiDB-lite"/>
    </source>
</evidence>
<dbReference type="EnsemblMetazoa" id="ASTEI11611-RA">
    <property type="protein sequence ID" value="ASTEI11611-PA"/>
    <property type="gene ID" value="ASTEI11611"/>
</dbReference>
<evidence type="ECO:0000313" key="3">
    <source>
        <dbReference type="Proteomes" id="UP000076408"/>
    </source>
</evidence>